<dbReference type="STRING" id="1465490.SAMN05444277_10449"/>
<evidence type="ECO:0000256" key="1">
    <source>
        <dbReference type="ARBA" id="ARBA00004442"/>
    </source>
</evidence>
<dbReference type="GO" id="GO:0009279">
    <property type="term" value="C:cell outer membrane"/>
    <property type="evidence" value="ECO:0007669"/>
    <property type="project" value="UniProtKB-SubCell"/>
</dbReference>
<dbReference type="Gene3D" id="2.170.130.10">
    <property type="entry name" value="TonB-dependent receptor, plug domain"/>
    <property type="match status" value="1"/>
</dbReference>
<organism evidence="7 8">
    <name type="scientific">Parafilimonas terrae</name>
    <dbReference type="NCBI Taxonomy" id="1465490"/>
    <lineage>
        <taxon>Bacteria</taxon>
        <taxon>Pseudomonadati</taxon>
        <taxon>Bacteroidota</taxon>
        <taxon>Chitinophagia</taxon>
        <taxon>Chitinophagales</taxon>
        <taxon>Chitinophagaceae</taxon>
        <taxon>Parafilimonas</taxon>
    </lineage>
</organism>
<evidence type="ECO:0000313" key="8">
    <source>
        <dbReference type="Proteomes" id="UP000199031"/>
    </source>
</evidence>
<feature type="chain" id="PRO_5011533249" evidence="5">
    <location>
        <begin position="21"/>
        <end position="816"/>
    </location>
</feature>
<feature type="region of interest" description="Disordered" evidence="4">
    <location>
        <begin position="793"/>
        <end position="816"/>
    </location>
</feature>
<evidence type="ECO:0000256" key="4">
    <source>
        <dbReference type="SAM" id="MobiDB-lite"/>
    </source>
</evidence>
<dbReference type="PANTHER" id="PTHR40980:SF4">
    <property type="entry name" value="TONB-DEPENDENT RECEPTOR-LIKE BETA-BARREL DOMAIN-CONTAINING PROTEIN"/>
    <property type="match status" value="1"/>
</dbReference>
<evidence type="ECO:0000256" key="3">
    <source>
        <dbReference type="ARBA" id="ARBA00023237"/>
    </source>
</evidence>
<dbReference type="Gene3D" id="2.40.170.20">
    <property type="entry name" value="TonB-dependent receptor, beta-barrel domain"/>
    <property type="match status" value="1"/>
</dbReference>
<feature type="domain" description="Outer membrane protein beta-barrel" evidence="6">
    <location>
        <begin position="374"/>
        <end position="784"/>
    </location>
</feature>
<evidence type="ECO:0000256" key="2">
    <source>
        <dbReference type="ARBA" id="ARBA00023136"/>
    </source>
</evidence>
<keyword evidence="5" id="KW-0732">Signal</keyword>
<sequence length="816" mass="91128">MKKILSILSAFILLSLTTFAQNIKGVVKDADGKTLSNASVSLLNAKDSSIVKIAVTNTAGQYQFQNIKEGKYLTNTTFVGYAASYSPVFEVAGGGDVNLAAISLVKANNDLKDVVVTARKPIVEVKADKTILNVENTINATGNDALELLRKSPGVVVDKDENISLAGKNGVQVYIDGKPSPLTGSDLANYLKTLQSSQIESIELITNPSAKYEAAGNAGIINIRLKKNKSFGTNGSVNAGYNIGIYPKYNGGISINHRNKKVNLFGSYNYNDSKNEGFMNLYRIQLDTVFDQHSKMRFDNKSHNFKAGVDYFINSRNTVGVMVNGNLGDINVSNKSNTIISYEPTGDVNKILKADNSSSMKRDNVNANLNYHFADTSGHELNVDADYGYYDIKSDQFQPNYYYDPSGSVLQNQYIYNMIAPTKIDIYSVKADYEQNFLKGKLGYGAKFSYVKSANDFERYNVYSDDKFLDTLRSNDFNYKENVNAAYVNYNRQFKNGIMIQAGLRAENTNSKGISDGYNWNGGYQPYDSSFKRNYTDLFPSAAITFNKNPKNQWSLAYSRRIDRPAYQDLNPFEFKLDEYTYQKGNTQLRPQYTNSISLTNTLWYRLTTKLTYSHVNDVFSQIIDTADKSKAFITKKNLADQDLVSLNISMPFQYKWYSVFANVNSYYSHYKANFGTGRNIDLDVFAVNVYAQQTFKVAKATTIEVSGFYTSPSIWQGTFKSGALWSVDGGIQQTFFKGKATAKASVTDIFQTLRWTGKSNFAGQYLKVKGGNESRQLRLSFTYRFGSNQVKAARQRKTGAEDESKRVGTQGGGLN</sequence>
<protein>
    <submittedName>
        <fullName evidence="7">Outer membrane receptor proteins, mostly Fe transport</fullName>
    </submittedName>
</protein>
<dbReference type="RefSeq" id="WP_090657646.1">
    <property type="nucleotide sequence ID" value="NZ_FOXQ01000004.1"/>
</dbReference>
<dbReference type="OrthoDB" id="905812at2"/>
<evidence type="ECO:0000313" key="7">
    <source>
        <dbReference type="EMBL" id="SFP98967.1"/>
    </source>
</evidence>
<dbReference type="InterPro" id="IPR037066">
    <property type="entry name" value="Plug_dom_sf"/>
</dbReference>
<evidence type="ECO:0000259" key="6">
    <source>
        <dbReference type="Pfam" id="PF14905"/>
    </source>
</evidence>
<gene>
    <name evidence="7" type="ORF">SAMN05444277_10449</name>
</gene>
<feature type="signal peptide" evidence="5">
    <location>
        <begin position="1"/>
        <end position="20"/>
    </location>
</feature>
<reference evidence="7 8" key="1">
    <citation type="submission" date="2016-10" db="EMBL/GenBank/DDBJ databases">
        <authorList>
            <person name="de Groot N.N."/>
        </authorList>
    </citation>
    <scope>NUCLEOTIDE SEQUENCE [LARGE SCALE GENOMIC DNA]</scope>
    <source>
        <strain evidence="7 8">DSM 28286</strain>
    </source>
</reference>
<dbReference type="SUPFAM" id="SSF56935">
    <property type="entry name" value="Porins"/>
    <property type="match status" value="1"/>
</dbReference>
<keyword evidence="7" id="KW-0675">Receptor</keyword>
<dbReference type="InterPro" id="IPR008969">
    <property type="entry name" value="CarboxyPept-like_regulatory"/>
</dbReference>
<proteinExistence type="predicted"/>
<dbReference type="Proteomes" id="UP000199031">
    <property type="component" value="Unassembled WGS sequence"/>
</dbReference>
<evidence type="ECO:0000256" key="5">
    <source>
        <dbReference type="SAM" id="SignalP"/>
    </source>
</evidence>
<keyword evidence="2" id="KW-0472">Membrane</keyword>
<comment type="subcellular location">
    <subcellularLocation>
        <location evidence="1">Cell outer membrane</location>
    </subcellularLocation>
</comment>
<dbReference type="Pfam" id="PF13620">
    <property type="entry name" value="CarboxypepD_reg"/>
    <property type="match status" value="1"/>
</dbReference>
<keyword evidence="8" id="KW-1185">Reference proteome</keyword>
<dbReference type="PANTHER" id="PTHR40980">
    <property type="entry name" value="PLUG DOMAIN-CONTAINING PROTEIN"/>
    <property type="match status" value="1"/>
</dbReference>
<dbReference type="InterPro" id="IPR036942">
    <property type="entry name" value="Beta-barrel_TonB_sf"/>
</dbReference>
<dbReference type="InterPro" id="IPR041700">
    <property type="entry name" value="OMP_b-brl_3"/>
</dbReference>
<dbReference type="Gene3D" id="2.60.40.1120">
    <property type="entry name" value="Carboxypeptidase-like, regulatory domain"/>
    <property type="match status" value="1"/>
</dbReference>
<accession>A0A1I5UV87</accession>
<dbReference type="AlphaFoldDB" id="A0A1I5UV87"/>
<keyword evidence="3" id="KW-0998">Cell outer membrane</keyword>
<dbReference type="EMBL" id="FOXQ01000004">
    <property type="protein sequence ID" value="SFP98967.1"/>
    <property type="molecule type" value="Genomic_DNA"/>
</dbReference>
<dbReference type="SUPFAM" id="SSF49464">
    <property type="entry name" value="Carboxypeptidase regulatory domain-like"/>
    <property type="match status" value="1"/>
</dbReference>
<dbReference type="Pfam" id="PF14905">
    <property type="entry name" value="OMP_b-brl_3"/>
    <property type="match status" value="1"/>
</dbReference>
<name>A0A1I5UV87_9BACT</name>